<evidence type="ECO:0000313" key="6">
    <source>
        <dbReference type="Proteomes" id="UP000441586"/>
    </source>
</evidence>
<dbReference type="PANTHER" id="PTHR47894:SF1">
    <property type="entry name" value="HTH-TYPE TRANSCRIPTIONAL REGULATOR VQSM"/>
    <property type="match status" value="1"/>
</dbReference>
<dbReference type="RefSeq" id="WP_158978953.1">
    <property type="nucleotide sequence ID" value="NZ_WSFO01000004.1"/>
</dbReference>
<protein>
    <submittedName>
        <fullName evidence="5">Helix-turn-helix domain-containing protein</fullName>
    </submittedName>
</protein>
<keyword evidence="3" id="KW-0804">Transcription</keyword>
<dbReference type="PROSITE" id="PS01124">
    <property type="entry name" value="HTH_ARAC_FAMILY_2"/>
    <property type="match status" value="1"/>
</dbReference>
<dbReference type="InterPro" id="IPR009057">
    <property type="entry name" value="Homeodomain-like_sf"/>
</dbReference>
<dbReference type="InterPro" id="IPR018060">
    <property type="entry name" value="HTH_AraC"/>
</dbReference>
<evidence type="ECO:0000256" key="2">
    <source>
        <dbReference type="ARBA" id="ARBA00023125"/>
    </source>
</evidence>
<organism evidence="5 6">
    <name type="scientific">Parasedimentitalea maritima</name>
    <dbReference type="NCBI Taxonomy" id="2578117"/>
    <lineage>
        <taxon>Bacteria</taxon>
        <taxon>Pseudomonadati</taxon>
        <taxon>Pseudomonadota</taxon>
        <taxon>Alphaproteobacteria</taxon>
        <taxon>Rhodobacterales</taxon>
        <taxon>Paracoccaceae</taxon>
        <taxon>Parasedimentitalea</taxon>
    </lineage>
</organism>
<gene>
    <name evidence="5" type="ORF">GP644_09295</name>
</gene>
<dbReference type="GO" id="GO:0000976">
    <property type="term" value="F:transcription cis-regulatory region binding"/>
    <property type="evidence" value="ECO:0007669"/>
    <property type="project" value="TreeGrafter"/>
</dbReference>
<name>A0A6A4RHW8_9RHOB</name>
<dbReference type="PANTHER" id="PTHR47894">
    <property type="entry name" value="HTH-TYPE TRANSCRIPTIONAL REGULATOR GADX"/>
    <property type="match status" value="1"/>
</dbReference>
<dbReference type="EMBL" id="WSFO01000004">
    <property type="protein sequence ID" value="KAE9630580.1"/>
    <property type="molecule type" value="Genomic_DNA"/>
</dbReference>
<dbReference type="Gene3D" id="1.10.10.60">
    <property type="entry name" value="Homeodomain-like"/>
    <property type="match status" value="1"/>
</dbReference>
<keyword evidence="2" id="KW-0238">DNA-binding</keyword>
<evidence type="ECO:0000313" key="5">
    <source>
        <dbReference type="EMBL" id="KAE9630580.1"/>
    </source>
</evidence>
<proteinExistence type="predicted"/>
<dbReference type="AlphaFoldDB" id="A0A6A4RHW8"/>
<evidence type="ECO:0000256" key="3">
    <source>
        <dbReference type="ARBA" id="ARBA00023163"/>
    </source>
</evidence>
<evidence type="ECO:0000256" key="1">
    <source>
        <dbReference type="ARBA" id="ARBA00023015"/>
    </source>
</evidence>
<accession>A0A6A4RHW8</accession>
<dbReference type="GO" id="GO:0005829">
    <property type="term" value="C:cytosol"/>
    <property type="evidence" value="ECO:0007669"/>
    <property type="project" value="TreeGrafter"/>
</dbReference>
<dbReference type="PRINTS" id="PR00032">
    <property type="entry name" value="HTHARAC"/>
</dbReference>
<sequence>MGNSPKHIAVYTKIVADKLLERGYDEETIFRGTAFDASLLQEEAPMVEAADNLGFFEHAADLTKNDLIGFQLSQGQDNRRIGLISYVGLASPNVLEFLLNYGRYVRVVSDVFDGDLSRLKDQGLMSWRYRIPSNIERRQYVEYSVTVLLNTLRHYTGTKLVPRHVGFEHQRKDHVEVLEEFYGCKIMFGAECNSFEFKKADLELPLISADEQLLKVLRGYGDQVLAEKKGEHVGLIPEVEQAIADQLAAGGASLDAVATELGMSPRTLSRKLANRDTTFFRVLEDLRKSLSKSYLRDSDLALAEIAFLLGFSGLSSFNDAFKRWTGQSPGQFRAV</sequence>
<dbReference type="Pfam" id="PF12625">
    <property type="entry name" value="Arabinose_bd"/>
    <property type="match status" value="1"/>
</dbReference>
<dbReference type="SUPFAM" id="SSF46689">
    <property type="entry name" value="Homeodomain-like"/>
    <property type="match status" value="1"/>
</dbReference>
<comment type="caution">
    <text evidence="5">The sequence shown here is derived from an EMBL/GenBank/DDBJ whole genome shotgun (WGS) entry which is preliminary data.</text>
</comment>
<evidence type="ECO:0000259" key="4">
    <source>
        <dbReference type="PROSITE" id="PS01124"/>
    </source>
</evidence>
<reference evidence="5 6" key="1">
    <citation type="submission" date="2019-12" db="EMBL/GenBank/DDBJ databases">
        <authorList>
            <person name="Zhang Y.-J."/>
        </authorList>
    </citation>
    <scope>NUCLEOTIDE SEQUENCE [LARGE SCALE GENOMIC DNA]</scope>
    <source>
        <strain evidence="5 6">H18S-6</strain>
    </source>
</reference>
<feature type="domain" description="HTH araC/xylS-type" evidence="4">
    <location>
        <begin position="237"/>
        <end position="335"/>
    </location>
</feature>
<dbReference type="SMART" id="SM00342">
    <property type="entry name" value="HTH_ARAC"/>
    <property type="match status" value="1"/>
</dbReference>
<keyword evidence="1" id="KW-0805">Transcription regulation</keyword>
<dbReference type="GO" id="GO:0003700">
    <property type="term" value="F:DNA-binding transcription factor activity"/>
    <property type="evidence" value="ECO:0007669"/>
    <property type="project" value="InterPro"/>
</dbReference>
<dbReference type="Pfam" id="PF12833">
    <property type="entry name" value="HTH_18"/>
    <property type="match status" value="1"/>
</dbReference>
<dbReference type="InterPro" id="IPR032687">
    <property type="entry name" value="AraC-type_N"/>
</dbReference>
<dbReference type="InterPro" id="IPR020449">
    <property type="entry name" value="Tscrpt_reg_AraC-type_HTH"/>
</dbReference>
<dbReference type="Proteomes" id="UP000441586">
    <property type="component" value="Unassembled WGS sequence"/>
</dbReference>